<keyword evidence="6" id="KW-0464">Manganese</keyword>
<feature type="binding site" evidence="7">
    <location>
        <position position="98"/>
    </location>
    <ligand>
        <name>Zn(2+)</name>
        <dbReference type="ChEBI" id="CHEBI:29105"/>
        <label>2</label>
    </ligand>
</feature>
<name>A0A8B2NLT1_9HYPH</name>
<dbReference type="NCBIfam" id="TIGR01879">
    <property type="entry name" value="hydantase"/>
    <property type="match status" value="1"/>
</dbReference>
<evidence type="ECO:0000256" key="6">
    <source>
        <dbReference type="ARBA" id="ARBA00023211"/>
    </source>
</evidence>
<dbReference type="SUPFAM" id="SSF53187">
    <property type="entry name" value="Zn-dependent exopeptidases"/>
    <property type="match status" value="1"/>
</dbReference>
<keyword evidence="9" id="KW-1185">Reference proteome</keyword>
<dbReference type="Gene3D" id="3.40.630.10">
    <property type="entry name" value="Zn peptidases"/>
    <property type="match status" value="1"/>
</dbReference>
<dbReference type="InterPro" id="IPR002933">
    <property type="entry name" value="Peptidase_M20"/>
</dbReference>
<feature type="binding site" evidence="7">
    <location>
        <position position="87"/>
    </location>
    <ligand>
        <name>Zn(2+)</name>
        <dbReference type="ChEBI" id="CHEBI:29105"/>
        <label>1</label>
    </ligand>
</feature>
<evidence type="ECO:0000256" key="7">
    <source>
        <dbReference type="PIRSR" id="PIRSR001235-1"/>
    </source>
</evidence>
<reference evidence="8 9" key="1">
    <citation type="submission" date="2018-05" db="EMBL/GenBank/DDBJ databases">
        <title>Acuticoccus sediminis sp. nov., isolated from deep-sea sediment of Indian Ocean.</title>
        <authorList>
            <person name="Liu X."/>
            <person name="Lai Q."/>
            <person name="Du Y."/>
            <person name="Sun F."/>
            <person name="Zhang X."/>
            <person name="Wang S."/>
            <person name="Shao Z."/>
        </authorList>
    </citation>
    <scope>NUCLEOTIDE SEQUENCE [LARGE SCALE GENOMIC DNA]</scope>
    <source>
        <strain evidence="8 9">PTG4-2</strain>
    </source>
</reference>
<evidence type="ECO:0000313" key="8">
    <source>
        <dbReference type="EMBL" id="RAH97415.1"/>
    </source>
</evidence>
<dbReference type="EMBL" id="QHHQ01000009">
    <property type="protein sequence ID" value="RAH97415.1"/>
    <property type="molecule type" value="Genomic_DNA"/>
</dbReference>
<dbReference type="GO" id="GO:0046872">
    <property type="term" value="F:metal ion binding"/>
    <property type="evidence" value="ECO:0007669"/>
    <property type="project" value="UniProtKB-KW"/>
</dbReference>
<comment type="caution">
    <text evidence="8">The sequence shown here is derived from an EMBL/GenBank/DDBJ whole genome shotgun (WGS) entry which is preliminary data.</text>
</comment>
<keyword evidence="7" id="KW-0862">Zinc</keyword>
<feature type="binding site" evidence="7">
    <location>
        <position position="398"/>
    </location>
    <ligand>
        <name>Zn(2+)</name>
        <dbReference type="ChEBI" id="CHEBI:29105"/>
        <label>2</label>
    </ligand>
</feature>
<dbReference type="PANTHER" id="PTHR32494">
    <property type="entry name" value="ALLANTOATE DEIMINASE-RELATED"/>
    <property type="match status" value="1"/>
</dbReference>
<dbReference type="PANTHER" id="PTHR32494:SF19">
    <property type="entry name" value="ALLANTOATE DEIMINASE-RELATED"/>
    <property type="match status" value="1"/>
</dbReference>
<comment type="similarity">
    <text evidence="2">Belongs to the peptidase M20 family.</text>
</comment>
<evidence type="ECO:0000256" key="4">
    <source>
        <dbReference type="ARBA" id="ARBA00022723"/>
    </source>
</evidence>
<comment type="cofactor">
    <cofactor evidence="1">
        <name>Mn(2+)</name>
        <dbReference type="ChEBI" id="CHEBI:29035"/>
    </cofactor>
</comment>
<dbReference type="OrthoDB" id="9808195at2"/>
<dbReference type="SUPFAM" id="SSF55031">
    <property type="entry name" value="Bacterial exopeptidase dimerisation domain"/>
    <property type="match status" value="1"/>
</dbReference>
<comment type="subunit">
    <text evidence="3">Homodimer.</text>
</comment>
<dbReference type="Proteomes" id="UP000249590">
    <property type="component" value="Unassembled WGS sequence"/>
</dbReference>
<evidence type="ECO:0000256" key="3">
    <source>
        <dbReference type="ARBA" id="ARBA00011738"/>
    </source>
</evidence>
<dbReference type="Pfam" id="PF01546">
    <property type="entry name" value="Peptidase_M20"/>
    <property type="match status" value="1"/>
</dbReference>
<protein>
    <submittedName>
        <fullName evidence="8">Zn-dependent hydrolase</fullName>
    </submittedName>
</protein>
<dbReference type="InterPro" id="IPR036264">
    <property type="entry name" value="Bact_exopeptidase_dim_dom"/>
</dbReference>
<keyword evidence="4 7" id="KW-0479">Metal-binding</keyword>
<keyword evidence="5 8" id="KW-0378">Hydrolase</keyword>
<sequence length="424" mass="44310">MSAAGNGPPPADTALAARLFDELAEKTADRRGVTRTAYGAGEQFAHDLVRDAGTAVGLSARTDAGGNLYLTLPGTDETGRAIIVGSHLDSVPMGGNFDGAAGVLAGLAVAAGWKKAGYALRDDLVVMALRAEESTWFPVSYPGSKLALGLLPPETLDLTRADSGRTLADHMAELGFDPETVRAGTPQVDPASVRAYVELHIEQGPVLIAEDAPVGVVTGIRGSRRYREARVLGQYAHSGAVPRAYRADALIGAADLVMRLQADWLALEAEGRDMTFTVGMFSTDPAEHAFSKIAGEVRLAIDIRSHEEETLERMLGLVHRRFAEVEAAHGVTVDPGPLTGSTPAEMDATLRAAFGAAQQSLGLPSFSMASGAGHDAATFAGAGIPSAMLFVRNQNGSHNPDEAMEMVDFEAAVAVLAEGLARLS</sequence>
<evidence type="ECO:0000256" key="1">
    <source>
        <dbReference type="ARBA" id="ARBA00001936"/>
    </source>
</evidence>
<proteinExistence type="inferred from homology"/>
<feature type="binding site" evidence="7">
    <location>
        <position position="200"/>
    </location>
    <ligand>
        <name>Zn(2+)</name>
        <dbReference type="ChEBI" id="CHEBI:29105"/>
        <label>1</label>
    </ligand>
</feature>
<dbReference type="AlphaFoldDB" id="A0A8B2NLT1"/>
<feature type="binding site" evidence="7">
    <location>
        <position position="133"/>
    </location>
    <ligand>
        <name>Zn(2+)</name>
        <dbReference type="ChEBI" id="CHEBI:29105"/>
        <label>2</label>
    </ligand>
</feature>
<dbReference type="Gene3D" id="3.30.70.360">
    <property type="match status" value="1"/>
</dbReference>
<feature type="binding site" evidence="7">
    <location>
        <position position="98"/>
    </location>
    <ligand>
        <name>Zn(2+)</name>
        <dbReference type="ChEBI" id="CHEBI:29105"/>
        <label>1</label>
    </ligand>
</feature>
<comment type="cofactor">
    <cofactor evidence="7">
        <name>Zn(2+)</name>
        <dbReference type="ChEBI" id="CHEBI:29105"/>
    </cofactor>
    <text evidence="7">Binds 2 Zn(2+) ions per subunit.</text>
</comment>
<gene>
    <name evidence="8" type="ORF">DLJ53_29935</name>
</gene>
<dbReference type="RefSeq" id="WP_111351992.1">
    <property type="nucleotide sequence ID" value="NZ_JAIWKD010000009.1"/>
</dbReference>
<dbReference type="GO" id="GO:0016813">
    <property type="term" value="F:hydrolase activity, acting on carbon-nitrogen (but not peptide) bonds, in linear amidines"/>
    <property type="evidence" value="ECO:0007669"/>
    <property type="project" value="InterPro"/>
</dbReference>
<accession>A0A8B2NLT1</accession>
<dbReference type="InterPro" id="IPR010158">
    <property type="entry name" value="Amidase_Cbmase"/>
</dbReference>
<organism evidence="8 9">
    <name type="scientific">Acuticoccus sediminis</name>
    <dbReference type="NCBI Taxonomy" id="2184697"/>
    <lineage>
        <taxon>Bacteria</taxon>
        <taxon>Pseudomonadati</taxon>
        <taxon>Pseudomonadota</taxon>
        <taxon>Alphaproteobacteria</taxon>
        <taxon>Hyphomicrobiales</taxon>
        <taxon>Amorphaceae</taxon>
        <taxon>Acuticoccus</taxon>
    </lineage>
</organism>
<evidence type="ECO:0000313" key="9">
    <source>
        <dbReference type="Proteomes" id="UP000249590"/>
    </source>
</evidence>
<dbReference type="PIRSF" id="PIRSF001235">
    <property type="entry name" value="Amidase_carbamoylase"/>
    <property type="match status" value="1"/>
</dbReference>
<evidence type="ECO:0000256" key="5">
    <source>
        <dbReference type="ARBA" id="ARBA00022801"/>
    </source>
</evidence>
<evidence type="ECO:0000256" key="2">
    <source>
        <dbReference type="ARBA" id="ARBA00006153"/>
    </source>
</evidence>
<dbReference type="NCBIfam" id="NF009527">
    <property type="entry name" value="PRK12891.1"/>
    <property type="match status" value="1"/>
</dbReference>